<protein>
    <submittedName>
        <fullName evidence="3">NorD nitric oxide reductase activation protein</fullName>
    </submittedName>
</protein>
<dbReference type="PANTHER" id="PTHR41248">
    <property type="entry name" value="NORD PROTEIN"/>
    <property type="match status" value="1"/>
</dbReference>
<geneLocation type="plasmid" evidence="3 4">
    <name>unnamed1</name>
</geneLocation>
<evidence type="ECO:0000313" key="3">
    <source>
        <dbReference type="EMBL" id="ANP42550.1"/>
    </source>
</evidence>
<dbReference type="OrthoDB" id="9758211at2"/>
<proteinExistence type="predicted"/>
<dbReference type="EMBL" id="CP015231">
    <property type="protein sequence ID" value="ANP42550.1"/>
    <property type="molecule type" value="Genomic_DNA"/>
</dbReference>
<accession>A0A1B1A7N4</accession>
<gene>
    <name evidence="3" type="ORF">K529_017415</name>
</gene>
<dbReference type="InterPro" id="IPR002035">
    <property type="entry name" value="VWF_A"/>
</dbReference>
<dbReference type="PANTHER" id="PTHR41248:SF1">
    <property type="entry name" value="NORD PROTEIN"/>
    <property type="match status" value="1"/>
</dbReference>
<dbReference type="CDD" id="cd01454">
    <property type="entry name" value="vWA_norD_type"/>
    <property type="match status" value="1"/>
</dbReference>
<dbReference type="SMART" id="SM00327">
    <property type="entry name" value="VWA"/>
    <property type="match status" value="1"/>
</dbReference>
<feature type="domain" description="VWFA" evidence="2">
    <location>
        <begin position="435"/>
        <end position="621"/>
    </location>
</feature>
<sequence length="625" mass="69274">MMHALDLLEPEETVGNLWHNMATRIGAERPDAEAAVRYNDVRSSIATLFRALGGDSGVEILEAPAVALEHRTALLRRLGTPREIGYVASFDGERLRLPPVMAAFPTPTLNRQAYLWLAAMAAHIDLPSAVGDPYQADQGEIAANAQAADRAFASCPGLRSAYGALCAHIAATRQRNNLPRFEARIERMILDQLGLPCAVVEHCDCAAPRGYRRFQPLPIWLRLPAAHKGRPPAADSNQLGTASVEMATRKTGLREEREQAGRKDSFIVHRFESILSWAESLNINRMVDDDDTENAQKAAEDQDNISLSQQMKRAASRLRISLDLSPQDAEHERLAARYTYPEWNHRLARHMPDHTRVLEVDADPATDFSPDPRLVARVQRQFAPLMPKRVMLPRQLDGEELDLDAAVQSQIDLRIGQQGSDRVWQANRPMARDLSVAVLIDCSRSTEATVGQRPVIETAREALAALAAGIATAGDRLGIWGFSSLRRDRVFLTRAKRFDEPMDANITARIGSFTPGHYTRLGAAIRHASAQLTQEGSARRLLLVLTDGKPNDLDHYEGVHGIEDSRMAVREARALGHAVHAVVIDADGQDWFARIFGRAGFTLLPDPDRLPRALPEIYQSLTMEH</sequence>
<name>A0A1B1A7N4_9RHOB</name>
<organism evidence="3 4">
    <name type="scientific">Tritonibacter mobilis F1926</name>
    <dbReference type="NCBI Taxonomy" id="1265309"/>
    <lineage>
        <taxon>Bacteria</taxon>
        <taxon>Pseudomonadati</taxon>
        <taxon>Pseudomonadota</taxon>
        <taxon>Alphaproteobacteria</taxon>
        <taxon>Rhodobacterales</taxon>
        <taxon>Paracoccaceae</taxon>
        <taxon>Tritonibacter</taxon>
    </lineage>
</organism>
<dbReference type="InterPro" id="IPR051928">
    <property type="entry name" value="NorD/CobT"/>
</dbReference>
<dbReference type="SUPFAM" id="SSF53300">
    <property type="entry name" value="vWA-like"/>
    <property type="match status" value="1"/>
</dbReference>
<dbReference type="AlphaFoldDB" id="A0A1B1A7N4"/>
<dbReference type="InterPro" id="IPR036465">
    <property type="entry name" value="vWFA_dom_sf"/>
</dbReference>
<evidence type="ECO:0000313" key="4">
    <source>
        <dbReference type="Proteomes" id="UP000013243"/>
    </source>
</evidence>
<dbReference type="KEGG" id="rmb:K529_017415"/>
<keyword evidence="3" id="KW-0614">Plasmid</keyword>
<dbReference type="Gene3D" id="3.40.50.410">
    <property type="entry name" value="von Willebrand factor, type A domain"/>
    <property type="match status" value="1"/>
</dbReference>
<feature type="region of interest" description="Disordered" evidence="1">
    <location>
        <begin position="230"/>
        <end position="258"/>
    </location>
</feature>
<evidence type="ECO:0000259" key="2">
    <source>
        <dbReference type="PROSITE" id="PS50234"/>
    </source>
</evidence>
<dbReference type="GeneID" id="28251651"/>
<dbReference type="RefSeq" id="WP_046002790.1">
    <property type="nucleotide sequence ID" value="NZ_CP015231.1"/>
</dbReference>
<evidence type="ECO:0000256" key="1">
    <source>
        <dbReference type="SAM" id="MobiDB-lite"/>
    </source>
</evidence>
<reference evidence="3 4" key="1">
    <citation type="journal article" date="2016" name="ISME J.">
        <title>Global occurrence and heterogeneity of the Roseobacter-clade species Ruegeria mobilis.</title>
        <authorList>
            <person name="Sonnenschein E."/>
            <person name="Gram L."/>
        </authorList>
    </citation>
    <scope>NUCLEOTIDE SEQUENCE [LARGE SCALE GENOMIC DNA]</scope>
    <source>
        <strain evidence="3 4">F1926</strain>
        <plasmid evidence="3 4">unnamed1</plasmid>
    </source>
</reference>
<dbReference type="PROSITE" id="PS50234">
    <property type="entry name" value="VWFA"/>
    <property type="match status" value="1"/>
</dbReference>
<dbReference type="Pfam" id="PF00092">
    <property type="entry name" value="VWA"/>
    <property type="match status" value="1"/>
</dbReference>
<dbReference type="Proteomes" id="UP000013243">
    <property type="component" value="Plasmid unnamed1"/>
</dbReference>